<dbReference type="EMBL" id="CP000511">
    <property type="protein sequence ID" value="ABM13830.1"/>
    <property type="molecule type" value="Genomic_DNA"/>
</dbReference>
<dbReference type="InterPro" id="IPR050491">
    <property type="entry name" value="AmpC-like"/>
</dbReference>
<evidence type="ECO:0000313" key="2">
    <source>
        <dbReference type="EMBL" id="ABM13830.1"/>
    </source>
</evidence>
<keyword evidence="2" id="KW-0645">Protease</keyword>
<protein>
    <submittedName>
        <fullName evidence="2">Serine-type D-Ala-D-Ala carboxypeptidase</fullName>
        <ecNumber evidence="2">3.4.16.4</ecNumber>
    </submittedName>
</protein>
<organism evidence="2 3">
    <name type="scientific">Mycolicibacterium vanbaalenii (strain DSM 7251 / JCM 13017 / BCRC 16820 / KCTC 9966 / NRRL B-24157 / PYR-1)</name>
    <name type="common">Mycobacterium vanbaalenii</name>
    <dbReference type="NCBI Taxonomy" id="350058"/>
    <lineage>
        <taxon>Bacteria</taxon>
        <taxon>Bacillati</taxon>
        <taxon>Actinomycetota</taxon>
        <taxon>Actinomycetes</taxon>
        <taxon>Mycobacteriales</taxon>
        <taxon>Mycobacteriaceae</taxon>
        <taxon>Mycolicibacterium</taxon>
    </lineage>
</organism>
<name>A1T9I0_MYCVP</name>
<dbReference type="KEGG" id="mva:Mvan_3027"/>
<dbReference type="Proteomes" id="UP000009159">
    <property type="component" value="Chromosome"/>
</dbReference>
<keyword evidence="2" id="KW-0378">Hydrolase</keyword>
<reference evidence="2" key="1">
    <citation type="submission" date="2006-12" db="EMBL/GenBank/DDBJ databases">
        <title>Complete sequence of Mycobacterium vanbaalenii PYR-1.</title>
        <authorList>
            <consortium name="US DOE Joint Genome Institute"/>
            <person name="Copeland A."/>
            <person name="Lucas S."/>
            <person name="Lapidus A."/>
            <person name="Barry K."/>
            <person name="Detter J.C."/>
            <person name="Glavina del Rio T."/>
            <person name="Hammon N."/>
            <person name="Israni S."/>
            <person name="Dalin E."/>
            <person name="Tice H."/>
            <person name="Pitluck S."/>
            <person name="Singan V."/>
            <person name="Schmutz J."/>
            <person name="Larimer F."/>
            <person name="Land M."/>
            <person name="Hauser L."/>
            <person name="Kyrpides N."/>
            <person name="Anderson I.J."/>
            <person name="Miller C."/>
            <person name="Richardson P."/>
        </authorList>
    </citation>
    <scope>NUCLEOTIDE SEQUENCE [LARGE SCALE GENOMIC DNA]</scope>
    <source>
        <strain evidence="2">PYR-1</strain>
    </source>
</reference>
<dbReference type="Pfam" id="PF00144">
    <property type="entry name" value="Beta-lactamase"/>
    <property type="match status" value="1"/>
</dbReference>
<dbReference type="EC" id="3.4.16.4" evidence="2"/>
<dbReference type="AlphaFoldDB" id="A1T9I0"/>
<keyword evidence="3" id="KW-1185">Reference proteome</keyword>
<proteinExistence type="predicted"/>
<dbReference type="STRING" id="350058.Mvan_3027"/>
<dbReference type="InterPro" id="IPR012338">
    <property type="entry name" value="Beta-lactam/transpept-like"/>
</dbReference>
<evidence type="ECO:0000313" key="3">
    <source>
        <dbReference type="Proteomes" id="UP000009159"/>
    </source>
</evidence>
<gene>
    <name evidence="2" type="ordered locus">Mvan_3027</name>
</gene>
<accession>A1T9I0</accession>
<dbReference type="HOGENOM" id="CLU_020027_2_1_11"/>
<dbReference type="eggNOG" id="COG1680">
    <property type="taxonomic scope" value="Bacteria"/>
</dbReference>
<dbReference type="PROSITE" id="PS51257">
    <property type="entry name" value="PROKAR_LIPOPROTEIN"/>
    <property type="match status" value="1"/>
</dbReference>
<dbReference type="Gene3D" id="3.40.710.10">
    <property type="entry name" value="DD-peptidase/beta-lactamase superfamily"/>
    <property type="match status" value="1"/>
</dbReference>
<dbReference type="SUPFAM" id="SSF56601">
    <property type="entry name" value="beta-lactamase/transpeptidase-like"/>
    <property type="match status" value="1"/>
</dbReference>
<evidence type="ECO:0000259" key="1">
    <source>
        <dbReference type="Pfam" id="PF00144"/>
    </source>
</evidence>
<sequence>MADENGRRDSAHTLGAMITRALPIVFAMVLALTACGESVDTTQTTGSRNPAVTAPATTMAAEVTDRLDDAVERVMTEAGIPGAIVGIWGPGGDYVRAFGVADTKTRAPMKTDFYSRIGSLTKTFTVTAVLLLADQGRLGLDDPIAGYVDGVPGGDAITLRQLARMQSGLPDYTANPEFVPTVIADPGRAFAPTEMLEFAFSQPPMFAPGDGYHYSNTNTVLLGLVVEKVSGQSLGDYIRRHISAPLGMAETSFPTDATFPGPHATGYTVQPPDDREMTATDWNLSWSWAAGNMVSTLHDLRIWAPALVTGTLLSRQMQQQRLQMVESSGQPAPEEYGLGMFNVAGWIGHNGSVPGYQTVSVYLPERQTALVILTNTDIAFRGAEPGTLLARAVTTELTPDHVYTLS</sequence>
<dbReference type="GO" id="GO:0009002">
    <property type="term" value="F:serine-type D-Ala-D-Ala carboxypeptidase activity"/>
    <property type="evidence" value="ECO:0007669"/>
    <property type="project" value="UniProtKB-EC"/>
</dbReference>
<keyword evidence="2" id="KW-0121">Carboxypeptidase</keyword>
<dbReference type="PANTHER" id="PTHR46825">
    <property type="entry name" value="D-ALANYL-D-ALANINE-CARBOXYPEPTIDASE/ENDOPEPTIDASE AMPH"/>
    <property type="match status" value="1"/>
</dbReference>
<dbReference type="PANTHER" id="PTHR46825:SF7">
    <property type="entry name" value="D-ALANYL-D-ALANINE CARBOXYPEPTIDASE"/>
    <property type="match status" value="1"/>
</dbReference>
<dbReference type="InterPro" id="IPR001466">
    <property type="entry name" value="Beta-lactam-related"/>
</dbReference>
<feature type="domain" description="Beta-lactamase-related" evidence="1">
    <location>
        <begin position="67"/>
        <end position="379"/>
    </location>
</feature>